<evidence type="ECO:0000256" key="1">
    <source>
        <dbReference type="SAM" id="SignalP"/>
    </source>
</evidence>
<name>A0A2S1SEX8_9FLAO</name>
<gene>
    <name evidence="2" type="ORF">HYN49_02875</name>
</gene>
<evidence type="ECO:0000313" key="2">
    <source>
        <dbReference type="EMBL" id="AWI24922.1"/>
    </source>
</evidence>
<proteinExistence type="predicted"/>
<dbReference type="OrthoDB" id="1454770at2"/>
<dbReference type="RefSeq" id="WP_108902718.1">
    <property type="nucleotide sequence ID" value="NZ_CP029187.1"/>
</dbReference>
<feature type="signal peptide" evidence="1">
    <location>
        <begin position="1"/>
        <end position="20"/>
    </location>
</feature>
<keyword evidence="1" id="KW-0732">Signal</keyword>
<organism evidence="2 3">
    <name type="scientific">Flavobacterium pallidum</name>
    <dbReference type="NCBI Taxonomy" id="2172098"/>
    <lineage>
        <taxon>Bacteria</taxon>
        <taxon>Pseudomonadati</taxon>
        <taxon>Bacteroidota</taxon>
        <taxon>Flavobacteriia</taxon>
        <taxon>Flavobacteriales</taxon>
        <taxon>Flavobacteriaceae</taxon>
        <taxon>Flavobacterium</taxon>
    </lineage>
</organism>
<feature type="chain" id="PRO_5015559786" evidence="1">
    <location>
        <begin position="21"/>
        <end position="158"/>
    </location>
</feature>
<keyword evidence="3" id="KW-1185">Reference proteome</keyword>
<dbReference type="AlphaFoldDB" id="A0A2S1SEX8"/>
<protein>
    <submittedName>
        <fullName evidence="2">Uncharacterized protein</fullName>
    </submittedName>
</protein>
<dbReference type="EMBL" id="CP029187">
    <property type="protein sequence ID" value="AWI24922.1"/>
    <property type="molecule type" value="Genomic_DNA"/>
</dbReference>
<dbReference type="KEGG" id="fpal:HYN49_02875"/>
<dbReference type="Proteomes" id="UP000244937">
    <property type="component" value="Chromosome"/>
</dbReference>
<accession>A0A2S1SEX8</accession>
<evidence type="ECO:0000313" key="3">
    <source>
        <dbReference type="Proteomes" id="UP000244937"/>
    </source>
</evidence>
<reference evidence="2 3" key="1">
    <citation type="submission" date="2018-05" db="EMBL/GenBank/DDBJ databases">
        <title>Genome sequencing of Flavobacterium sp. HYN0049.</title>
        <authorList>
            <person name="Yi H."/>
            <person name="Baek C."/>
        </authorList>
    </citation>
    <scope>NUCLEOTIDE SEQUENCE [LARGE SCALE GENOMIC DNA]</scope>
    <source>
        <strain evidence="2 3">HYN0049</strain>
    </source>
</reference>
<sequence length="158" mass="17268">MKKLFLSLLATCLLTLTANAQTRFVKMELPSFRQSPAGPSETIIYDVSFKNKDGKTEKGQMKFVVPDEGNGLISLEFSDNMIKNTSVTTNYFVVNANKLSEESAEGKSLSDCLTDCKKNFTNPDGTKIKGRGECKAGCWWDAAVKVLPMVLSLVAAAK</sequence>